<dbReference type="Gene3D" id="3.40.50.300">
    <property type="entry name" value="P-loop containing nucleotide triphosphate hydrolases"/>
    <property type="match status" value="1"/>
</dbReference>
<dbReference type="GO" id="GO:0005886">
    <property type="term" value="C:plasma membrane"/>
    <property type="evidence" value="ECO:0007669"/>
    <property type="project" value="TreeGrafter"/>
</dbReference>
<evidence type="ECO:0000256" key="3">
    <source>
        <dbReference type="SAM" id="MobiDB-lite"/>
    </source>
</evidence>
<feature type="compositionally biased region" description="Polar residues" evidence="3">
    <location>
        <begin position="996"/>
        <end position="1007"/>
    </location>
</feature>
<protein>
    <submittedName>
        <fullName evidence="6">RasGEF domain containing protein</fullName>
    </submittedName>
</protein>
<feature type="region of interest" description="Disordered" evidence="3">
    <location>
        <begin position="722"/>
        <end position="791"/>
    </location>
</feature>
<feature type="compositionally biased region" description="Basic and acidic residues" evidence="3">
    <location>
        <begin position="230"/>
        <end position="239"/>
    </location>
</feature>
<dbReference type="PANTHER" id="PTHR23113:SF348">
    <property type="entry name" value="GUANYL-NUCLEOTIDE EXCHANGE FACTOR RASGEF, PUTATIVE (AFU_ORTHOLOGUE AFUA_1G04700)-RELATED"/>
    <property type="match status" value="1"/>
</dbReference>
<dbReference type="InterPro" id="IPR023578">
    <property type="entry name" value="Ras_GEF_dom_sf"/>
</dbReference>
<sequence>MMLNARLDREAKAQTPVESTSRVTTPTPGTFITDAQSLFRDSLATKVTDELLMVHGYDSSNDTEPEERSAGLQTVFSSFNSFQTVDTSPATSQRNLFHLAPSEVSALSTDVSRLRRSISADRLTMRSPKSPIPPPLLRTKSDGLTLWIPQKPVRQDDSTLSSAQPPSSSTQVSPLTRASKIVDANTVLNTFSSHQLYSKHHVRIVWDLIPITTQLPTQNPSYASSENESGDDRQHECKGALKNLPSPLHTEILASRDKGNSKIIAGHNSLTSSAINYDDISPPDLLSGSLKRFTLGPSDDTDDDRRYETVSEGISDVEDIYIPSSIPTTSSLPPILPPTVSRSRSSSRSFPSPALNNDIPPVPPLPPFALLDSRARALSSPRLANSFAADQRSLQTPTPTQSLNTPLPPTPSTASISISSSSVSLSSAIPDGSVSHSARNISPKPGYSSAPEKLRQRSVSESGGGSGAGSSSGTGSGTRGRFTSGLALALRKSPSTSSGRGIEHIKPAPTKPRTRPKYTFAFVGSAGCGKTTLIEKGSKMGNSRYKSQVTLKTVRYGDADMTFEVREAAVIVDKTHSAYPAHAVEFDSAPFIKALESGKQFWPSTMPEVDGVVLCYDASHRGNELGSFGSIAKLSTAFAELHYPIIWVACKSDWVRPPKKDGHLTSPRVLPEGIVSPQDVYLQAASRRIGLIEVTKSSGYGKEQMRNLLTWMYKAIGRARRERQVGEPGQEYHNHASPEVLDRKPAQSSHPKPPPIIVPNRSAPTSKPATPPQPSSPASPPPKSPVSPTSLLAPMRTTRARSMSDLLSQAARDRVAETSAAILRKASATVNPAALPPRPTQETVDSITDRLKEMERGSQGVDGDAPKTSENDTSVIVVRPKFKPDPFAFATLEQLIMRLLGGNSSEPDSTFNKSFLLTYRRFASPRGVLLCIIRYLRSQDVQDKPRALAILSDCLQLEKNVEPLHELVDEAKDWAKPTTDFTEHSDSDTERDPESRPNSQEIQSASPRPSLAVIVSTTTVIEPAPPATPQSHSAVVRRASSSAPVITTLSETEEQELRRVAKIMLTLDPEHIAEEITRGDLNMFMAIKPRDWMRHAYTLRRDRDPAVHALDQIAHRFERLGLLIASLVLISTKRRHRCTMFELFVRVALVVRGFNNFAALHTIVAALDKVYCGVVCSLRVLILKSNGTAYKTALKHTTQPLIPTMAIHTSDLVRVMSNRDYKEDNLNLIHWGKFQIIAKIVGQMSELQDRLRATTNYDFVARPGIASLLNDPKTMSEEMIIERTFPNTSEGTSVRTGTWSTRVLRKVLR</sequence>
<feature type="compositionally biased region" description="Low complexity" evidence="3">
    <location>
        <begin position="412"/>
        <end position="430"/>
    </location>
</feature>
<evidence type="ECO:0000256" key="1">
    <source>
        <dbReference type="ARBA" id="ARBA00022658"/>
    </source>
</evidence>
<feature type="compositionally biased region" description="Gly residues" evidence="3">
    <location>
        <begin position="462"/>
        <end position="478"/>
    </location>
</feature>
<dbReference type="OrthoDB" id="28357at2759"/>
<evidence type="ECO:0000313" key="6">
    <source>
        <dbReference type="EMBL" id="KAB5592370.1"/>
    </source>
</evidence>
<evidence type="ECO:0000313" key="7">
    <source>
        <dbReference type="Proteomes" id="UP000383932"/>
    </source>
</evidence>
<feature type="compositionally biased region" description="Basic and acidic residues" evidence="3">
    <location>
        <begin position="722"/>
        <end position="745"/>
    </location>
</feature>
<dbReference type="InterPro" id="IPR036964">
    <property type="entry name" value="RASGEF_cat_dom_sf"/>
</dbReference>
<dbReference type="SMART" id="SM00147">
    <property type="entry name" value="RasGEF"/>
    <property type="match status" value="1"/>
</dbReference>
<dbReference type="PROSITE" id="PS50009">
    <property type="entry name" value="RASGEF_CAT"/>
    <property type="match status" value="1"/>
</dbReference>
<evidence type="ECO:0000259" key="5">
    <source>
        <dbReference type="PROSITE" id="PS50212"/>
    </source>
</evidence>
<dbReference type="SUPFAM" id="SSF48366">
    <property type="entry name" value="Ras GEF"/>
    <property type="match status" value="1"/>
</dbReference>
<feature type="compositionally biased region" description="Low complexity" evidence="3">
    <location>
        <begin position="325"/>
        <end position="349"/>
    </location>
</feature>
<feature type="compositionally biased region" description="Low complexity" evidence="3">
    <location>
        <begin position="158"/>
        <end position="176"/>
    </location>
</feature>
<feature type="compositionally biased region" description="Basic and acidic residues" evidence="3">
    <location>
        <begin position="1"/>
        <end position="12"/>
    </location>
</feature>
<feature type="compositionally biased region" description="Polar residues" evidence="3">
    <location>
        <begin position="216"/>
        <end position="227"/>
    </location>
</feature>
<feature type="compositionally biased region" description="Pro residues" evidence="3">
    <location>
        <begin position="769"/>
        <end position="785"/>
    </location>
</feature>
<feature type="region of interest" description="Disordered" evidence="3">
    <location>
        <begin position="122"/>
        <end position="143"/>
    </location>
</feature>
<dbReference type="InterPro" id="IPR027417">
    <property type="entry name" value="P-loop_NTPase"/>
</dbReference>
<proteinExistence type="predicted"/>
<dbReference type="SUPFAM" id="SSF52540">
    <property type="entry name" value="P-loop containing nucleoside triphosphate hydrolases"/>
    <property type="match status" value="1"/>
</dbReference>
<organism evidence="6 7">
    <name type="scientific">Ceratobasidium theobromae</name>
    <dbReference type="NCBI Taxonomy" id="1582974"/>
    <lineage>
        <taxon>Eukaryota</taxon>
        <taxon>Fungi</taxon>
        <taxon>Dikarya</taxon>
        <taxon>Basidiomycota</taxon>
        <taxon>Agaricomycotina</taxon>
        <taxon>Agaricomycetes</taxon>
        <taxon>Cantharellales</taxon>
        <taxon>Ceratobasidiaceae</taxon>
        <taxon>Ceratobasidium</taxon>
    </lineage>
</organism>
<dbReference type="Proteomes" id="UP000383932">
    <property type="component" value="Unassembled WGS sequence"/>
</dbReference>
<feature type="region of interest" description="Disordered" evidence="3">
    <location>
        <begin position="387"/>
        <end position="514"/>
    </location>
</feature>
<dbReference type="EMBL" id="SSOP01000067">
    <property type="protein sequence ID" value="KAB5592370.1"/>
    <property type="molecule type" value="Genomic_DNA"/>
</dbReference>
<gene>
    <name evidence="6" type="ORF">CTheo_4194</name>
</gene>
<name>A0A5N5QKU6_9AGAM</name>
<feature type="region of interest" description="Disordered" evidence="3">
    <location>
        <begin position="975"/>
        <end position="1009"/>
    </location>
</feature>
<reference evidence="6 7" key="1">
    <citation type="journal article" date="2019" name="Fungal Biol. Biotechnol.">
        <title>Draft genome sequence of fastidious pathogen Ceratobasidium theobromae, which causes vascular-streak dieback in Theobroma cacao.</title>
        <authorList>
            <person name="Ali S.S."/>
            <person name="Asman A."/>
            <person name="Shao J."/>
            <person name="Firmansyah A.P."/>
            <person name="Susilo A.W."/>
            <person name="Rosmana A."/>
            <person name="McMahon P."/>
            <person name="Junaid M."/>
            <person name="Guest D."/>
            <person name="Kheng T.Y."/>
            <person name="Meinhardt L.W."/>
            <person name="Bailey B.A."/>
        </authorList>
    </citation>
    <scope>NUCLEOTIDE SEQUENCE [LARGE SCALE GENOMIC DNA]</scope>
    <source>
        <strain evidence="6 7">CT2</strain>
    </source>
</reference>
<feature type="domain" description="N-terminal Ras-GEF" evidence="5">
    <location>
        <begin position="883"/>
        <end position="1006"/>
    </location>
</feature>
<evidence type="ECO:0000259" key="4">
    <source>
        <dbReference type="PROSITE" id="PS50009"/>
    </source>
</evidence>
<accession>A0A5N5QKU6</accession>
<feature type="compositionally biased region" description="Low complexity" evidence="3">
    <location>
        <begin position="396"/>
        <end position="405"/>
    </location>
</feature>
<feature type="region of interest" description="Disordered" evidence="3">
    <location>
        <begin position="325"/>
        <end position="362"/>
    </location>
</feature>
<feature type="compositionally biased region" description="Basic and acidic residues" evidence="3">
    <location>
        <begin position="975"/>
        <end position="995"/>
    </location>
</feature>
<dbReference type="Gene3D" id="1.20.870.10">
    <property type="entry name" value="Son of sevenless (SoS) protein Chain: S domain 1"/>
    <property type="match status" value="1"/>
</dbReference>
<feature type="compositionally biased region" description="Polar residues" evidence="3">
    <location>
        <begin position="16"/>
        <end position="28"/>
    </location>
</feature>
<feature type="domain" description="Ras-GEF" evidence="4">
    <location>
        <begin position="1068"/>
        <end position="1284"/>
    </location>
</feature>
<dbReference type="InterPro" id="IPR008937">
    <property type="entry name" value="Ras-like_GEF"/>
</dbReference>
<feature type="region of interest" description="Disordered" evidence="3">
    <location>
        <begin position="1"/>
        <end position="28"/>
    </location>
</feature>
<keyword evidence="7" id="KW-1185">Reference proteome</keyword>
<dbReference type="GO" id="GO:0005085">
    <property type="term" value="F:guanyl-nucleotide exchange factor activity"/>
    <property type="evidence" value="ECO:0007669"/>
    <property type="project" value="UniProtKB-KW"/>
</dbReference>
<feature type="region of interest" description="Disordered" evidence="3">
    <location>
        <begin position="155"/>
        <end position="176"/>
    </location>
</feature>
<dbReference type="InterPro" id="IPR001895">
    <property type="entry name" value="RASGEF_cat_dom"/>
</dbReference>
<dbReference type="PANTHER" id="PTHR23113">
    <property type="entry name" value="GUANINE NUCLEOTIDE EXCHANGE FACTOR"/>
    <property type="match status" value="1"/>
</dbReference>
<dbReference type="Pfam" id="PF00617">
    <property type="entry name" value="RasGEF"/>
    <property type="match status" value="1"/>
</dbReference>
<evidence type="ECO:0000256" key="2">
    <source>
        <dbReference type="PROSITE-ProRule" id="PRU00168"/>
    </source>
</evidence>
<keyword evidence="1 2" id="KW-0344">Guanine-nucleotide releasing factor</keyword>
<dbReference type="Gene3D" id="1.10.840.10">
    <property type="entry name" value="Ras guanine-nucleotide exchange factors catalytic domain"/>
    <property type="match status" value="1"/>
</dbReference>
<feature type="region of interest" description="Disordered" evidence="3">
    <location>
        <begin position="216"/>
        <end position="243"/>
    </location>
</feature>
<comment type="caution">
    <text evidence="6">The sequence shown here is derived from an EMBL/GenBank/DDBJ whole genome shotgun (WGS) entry which is preliminary data.</text>
</comment>
<dbReference type="InterPro" id="IPR000651">
    <property type="entry name" value="Ras-like_Gua-exchang_fac_N"/>
</dbReference>
<dbReference type="GO" id="GO:0007265">
    <property type="term" value="P:Ras protein signal transduction"/>
    <property type="evidence" value="ECO:0007669"/>
    <property type="project" value="TreeGrafter"/>
</dbReference>
<dbReference type="PROSITE" id="PS50212">
    <property type="entry name" value="RASGEF_NTER"/>
    <property type="match status" value="1"/>
</dbReference>